<dbReference type="PROSITE" id="PS51257">
    <property type="entry name" value="PROKAR_LIPOPROTEIN"/>
    <property type="match status" value="1"/>
</dbReference>
<feature type="transmembrane region" description="Helical" evidence="1">
    <location>
        <begin position="43"/>
        <end position="65"/>
    </location>
</feature>
<accession>A0A8J3AK83</accession>
<dbReference type="RefSeq" id="WP_088000710.1">
    <property type="nucleotide sequence ID" value="NZ_BMHB01000002.1"/>
</dbReference>
<name>A0A8J3AK83_9BACI</name>
<protein>
    <submittedName>
        <fullName evidence="2">Uncharacterized protein</fullName>
    </submittedName>
</protein>
<dbReference type="OrthoDB" id="2973330at2"/>
<keyword evidence="1" id="KW-0472">Membrane</keyword>
<keyword evidence="3" id="KW-1185">Reference proteome</keyword>
<keyword evidence="1" id="KW-0812">Transmembrane</keyword>
<reference evidence="3" key="1">
    <citation type="journal article" date="2019" name="Int. J. Syst. Evol. Microbiol.">
        <title>The Global Catalogue of Microorganisms (GCM) 10K type strain sequencing project: providing services to taxonomists for standard genome sequencing and annotation.</title>
        <authorList>
            <consortium name="The Broad Institute Genomics Platform"/>
            <consortium name="The Broad Institute Genome Sequencing Center for Infectious Disease"/>
            <person name="Wu L."/>
            <person name="Ma J."/>
        </authorList>
    </citation>
    <scope>NUCLEOTIDE SEQUENCE [LARGE SCALE GENOMIC DNA]</scope>
    <source>
        <strain evidence="3">CGMCC 1.14993</strain>
    </source>
</reference>
<keyword evidence="1" id="KW-1133">Transmembrane helix</keyword>
<feature type="transmembrane region" description="Helical" evidence="1">
    <location>
        <begin position="116"/>
        <end position="134"/>
    </location>
</feature>
<gene>
    <name evidence="2" type="ORF">GCM10007380_31310</name>
</gene>
<dbReference type="EMBL" id="BMHB01000002">
    <property type="protein sequence ID" value="GGI16107.1"/>
    <property type="molecule type" value="Genomic_DNA"/>
</dbReference>
<proteinExistence type="predicted"/>
<evidence type="ECO:0000256" key="1">
    <source>
        <dbReference type="SAM" id="Phobius"/>
    </source>
</evidence>
<comment type="caution">
    <text evidence="2">The sequence shown here is derived from an EMBL/GenBank/DDBJ whole genome shotgun (WGS) entry which is preliminary data.</text>
</comment>
<dbReference type="AlphaFoldDB" id="A0A8J3AK83"/>
<evidence type="ECO:0000313" key="2">
    <source>
        <dbReference type="EMBL" id="GGI16107.1"/>
    </source>
</evidence>
<dbReference type="Proteomes" id="UP000626244">
    <property type="component" value="Unassembled WGS sequence"/>
</dbReference>
<organism evidence="2 3">
    <name type="scientific">Gottfriedia solisilvae</name>
    <dbReference type="NCBI Taxonomy" id="1516104"/>
    <lineage>
        <taxon>Bacteria</taxon>
        <taxon>Bacillati</taxon>
        <taxon>Bacillota</taxon>
        <taxon>Bacilli</taxon>
        <taxon>Bacillales</taxon>
        <taxon>Bacillaceae</taxon>
        <taxon>Gottfriedia</taxon>
    </lineage>
</organism>
<feature type="transmembrane region" description="Helical" evidence="1">
    <location>
        <begin position="7"/>
        <end position="28"/>
    </location>
</feature>
<feature type="transmembrane region" description="Helical" evidence="1">
    <location>
        <begin position="77"/>
        <end position="96"/>
    </location>
</feature>
<evidence type="ECO:0000313" key="3">
    <source>
        <dbReference type="Proteomes" id="UP000626244"/>
    </source>
</evidence>
<sequence>MIFYKALKYIAFLILLFGVTIGCLYINSHIQKIAAETYDYSDYILILSFLYVPIGLCLGLPQLLADWKKNGSWNINITKLIVLGIPALYLSGYTYIHYNIPSLQLWNSVAVELLQVKATVLSNVILGYIFITSFHK</sequence>